<dbReference type="RefSeq" id="WP_169230140.1">
    <property type="nucleotide sequence ID" value="NZ_JABBGF010000001.1"/>
</dbReference>
<proteinExistence type="predicted"/>
<evidence type="ECO:0000313" key="2">
    <source>
        <dbReference type="Proteomes" id="UP000552615"/>
    </source>
</evidence>
<dbReference type="AlphaFoldDB" id="A0A7Y0A4W8"/>
<reference evidence="1 2" key="1">
    <citation type="submission" date="2020-04" db="EMBL/GenBank/DDBJ databases">
        <title>Chryseobacterium sp. RJ-7-14 sp. nov., isolated from Jeju soil.</title>
        <authorList>
            <person name="Dahal R.H."/>
            <person name="Chaudhary D.K."/>
        </authorList>
    </citation>
    <scope>NUCLEOTIDE SEQUENCE [LARGE SCALE GENOMIC DNA]</scope>
    <source>
        <strain evidence="1 2">RJ-7-14</strain>
    </source>
</reference>
<dbReference type="Proteomes" id="UP000552615">
    <property type="component" value="Unassembled WGS sequence"/>
</dbReference>
<gene>
    <name evidence="1" type="ORF">HHL20_05370</name>
</gene>
<organism evidence="1 2">
    <name type="scientific">Chryseobacterium cheonjiense</name>
    <dbReference type="NCBI Taxonomy" id="2728845"/>
    <lineage>
        <taxon>Bacteria</taxon>
        <taxon>Pseudomonadati</taxon>
        <taxon>Bacteroidota</taxon>
        <taxon>Flavobacteriia</taxon>
        <taxon>Flavobacteriales</taxon>
        <taxon>Weeksellaceae</taxon>
        <taxon>Chryseobacterium group</taxon>
        <taxon>Chryseobacterium</taxon>
    </lineage>
</organism>
<sequence length="98" mass="11979">MAYTKDQMVYKDKYKWTAKSDKDNPNVRHGKEAKELNRSEGYEMRDFINSLADSWKWKDKPVSLYNNLERIIINEVPRDIHKHDEIKKWIEQKYNVFK</sequence>
<evidence type="ECO:0000313" key="1">
    <source>
        <dbReference type="EMBL" id="NML56767.1"/>
    </source>
</evidence>
<dbReference type="EMBL" id="JABBGF010000001">
    <property type="protein sequence ID" value="NML56767.1"/>
    <property type="molecule type" value="Genomic_DNA"/>
</dbReference>
<accession>A0A7Y0A4W8</accession>
<name>A0A7Y0A4W8_9FLAO</name>
<comment type="caution">
    <text evidence="1">The sequence shown here is derived from an EMBL/GenBank/DDBJ whole genome shotgun (WGS) entry which is preliminary data.</text>
</comment>
<protein>
    <submittedName>
        <fullName evidence="1">Uncharacterized protein</fullName>
    </submittedName>
</protein>
<keyword evidence="2" id="KW-1185">Reference proteome</keyword>